<organism evidence="2 4">
    <name type="scientific">Shewanella psychromarinicola</name>
    <dbReference type="NCBI Taxonomy" id="2487742"/>
    <lineage>
        <taxon>Bacteria</taxon>
        <taxon>Pseudomonadati</taxon>
        <taxon>Pseudomonadota</taxon>
        <taxon>Gammaproteobacteria</taxon>
        <taxon>Alteromonadales</taxon>
        <taxon>Shewanellaceae</taxon>
        <taxon>Shewanella</taxon>
    </lineage>
</organism>
<name>A0A3N4EBH9_9GAMM</name>
<reference evidence="2" key="3">
    <citation type="submission" date="2018-11" db="EMBL/GenBank/DDBJ databases">
        <authorList>
            <person name="Hwang Y.J."/>
            <person name="Hwang C.Y."/>
        </authorList>
    </citation>
    <scope>NUCLEOTIDE SEQUENCE</scope>
    <source>
        <strain evidence="2">R106</strain>
    </source>
</reference>
<dbReference type="Proteomes" id="UP000278855">
    <property type="component" value="Unassembled WGS sequence"/>
</dbReference>
<reference evidence="1 3" key="1">
    <citation type="submission" date="2018-11" db="EMBL/GenBank/DDBJ databases">
        <title>Shewanella sp. M2.</title>
        <authorList>
            <person name="Hwang Y.J."/>
            <person name="Hwang C.Y."/>
        </authorList>
    </citation>
    <scope>NUCLEOTIDE SEQUENCE [LARGE SCALE GENOMIC DNA]</scope>
    <source>
        <strain evidence="1 3">M2</strain>
    </source>
</reference>
<proteinExistence type="predicted"/>
<evidence type="ECO:0000313" key="1">
    <source>
        <dbReference type="EMBL" id="AZG36491.1"/>
    </source>
</evidence>
<dbReference type="Proteomes" id="UP000273778">
    <property type="component" value="Chromosome"/>
</dbReference>
<dbReference type="EMBL" id="RKKB01000001">
    <property type="protein sequence ID" value="RPA34338.1"/>
    <property type="molecule type" value="Genomic_DNA"/>
</dbReference>
<evidence type="ECO:0000313" key="2">
    <source>
        <dbReference type="EMBL" id="RPA34338.1"/>
    </source>
</evidence>
<gene>
    <name evidence="2" type="ORF">EGC77_01220</name>
    <name evidence="1" type="ORF">EGC80_17590</name>
</gene>
<keyword evidence="3" id="KW-1185">Reference proteome</keyword>
<protein>
    <submittedName>
        <fullName evidence="2">Uncharacterized protein</fullName>
    </submittedName>
</protein>
<dbReference type="EMBL" id="CP034073">
    <property type="protein sequence ID" value="AZG36491.1"/>
    <property type="molecule type" value="Genomic_DNA"/>
</dbReference>
<sequence length="61" mass="6397">MKKGSQIKLTNRSYSPIASTANNASQSFNPECLANKNILQSIKGIGNITAVSIMSNLSALG</sequence>
<dbReference type="AlphaFoldDB" id="A0A3N4EBH9"/>
<evidence type="ECO:0000313" key="4">
    <source>
        <dbReference type="Proteomes" id="UP000278855"/>
    </source>
</evidence>
<evidence type="ECO:0000313" key="3">
    <source>
        <dbReference type="Proteomes" id="UP000273778"/>
    </source>
</evidence>
<accession>A0A3N4EBH9</accession>
<reference evidence="4" key="2">
    <citation type="submission" date="2018-11" db="EMBL/GenBank/DDBJ databases">
        <title>Shewanella sp. R106.</title>
        <authorList>
            <person name="Hwang Y.J."/>
            <person name="Hwang C.Y."/>
        </authorList>
    </citation>
    <scope>NUCLEOTIDE SEQUENCE [LARGE SCALE GENOMIC DNA]</scope>
    <source>
        <strain evidence="4">R106</strain>
    </source>
</reference>
<dbReference type="KEGG" id="spsr:EGC80_17590"/>